<dbReference type="InterPro" id="IPR015424">
    <property type="entry name" value="PyrdxlP-dep_Trfase"/>
</dbReference>
<evidence type="ECO:0000313" key="6">
    <source>
        <dbReference type="EMBL" id="PSX08171.1"/>
    </source>
</evidence>
<reference evidence="6 7" key="1">
    <citation type="submission" date="2018-01" db="EMBL/GenBank/DDBJ databases">
        <title>Whole genome sequencing of Histamine producing bacteria.</title>
        <authorList>
            <person name="Butler K."/>
        </authorList>
    </citation>
    <scope>NUCLEOTIDE SEQUENCE [LARGE SCALE GENOMIC DNA]</scope>
    <source>
        <strain evidence="6 7">A2-1</strain>
    </source>
</reference>
<comment type="caution">
    <text evidence="6">The sequence shown here is derived from an EMBL/GenBank/DDBJ whole genome shotgun (WGS) entry which is preliminary data.</text>
</comment>
<keyword evidence="3" id="KW-0456">Lyase</keyword>
<dbReference type="GO" id="GO:0016831">
    <property type="term" value="F:carboxy-lyase activity"/>
    <property type="evidence" value="ECO:0007669"/>
    <property type="project" value="InterPro"/>
</dbReference>
<dbReference type="Pfam" id="PF00282">
    <property type="entry name" value="Pyridoxal_deC"/>
    <property type="match status" value="1"/>
</dbReference>
<evidence type="ECO:0000256" key="4">
    <source>
        <dbReference type="PIRSR" id="PIRSR602129-50"/>
    </source>
</evidence>
<dbReference type="Pfam" id="PF21391">
    <property type="entry name" value="tyr_de_CO2_C"/>
    <property type="match status" value="1"/>
</dbReference>
<sequence>MNNSNINISSLFLGPKSENQDTFKKNLVNLLCDHAQWRKDFHPEDPVVISRSEQRESSFVETVDKMESVLDQLSSKLRSNMMPWHSGRYLGHMNTETLMPAMLGYFAGMLYNGNNIAYEGAPATSELEEEIGVDFCHLMGYDENIGWGHLTPDGSTANYEAVWYMRNLKSIPFAVKKTMPKLVEGMDDWALSNMSIDQIMDLLDKVPDQLDDIKACSARNDDTIAPHLGKLLVPETKHYSWLKAADILGIGLNNIETIEVDGTFRMNIDKLKQKIDQLIANKTPILGVVSVVGSTEEGAVDNVNQVVALKNEYAKAGINFYYHIDSAYGGYVRSIFLDEDYNFIAFDKLHNAYKENGVFLSNDVDWPSRDVYEAYKAMNCADSITVDPHKMGYIPYKAGGIVIRDKRMRNTISYFANYCFQKNTQIPDLLGAFVLEGSKSGAAAASVWACHRILDLNVKGYGKIIGASIEGAHNLYNKLKSQKQYDIDGTTVEIHTLCKPDFNMVDYVFNIKGNTDLNVMNSLTSAIYKSSSYYTTPYTNDLIVSHTEFDYDDYKDSPVELIERVGMTKSEWDSIHKVTLIRSCVVNPNLNNKEVFEYYSEQFDKAITHKLREALKEIKQTM</sequence>
<dbReference type="GO" id="GO:0030170">
    <property type="term" value="F:pyridoxal phosphate binding"/>
    <property type="evidence" value="ECO:0007669"/>
    <property type="project" value="InterPro"/>
</dbReference>
<keyword evidence="2 4" id="KW-0663">Pyridoxal phosphate</keyword>
<dbReference type="Gene3D" id="3.40.640.10">
    <property type="entry name" value="Type I PLP-dependent aspartate aminotransferase-like (Major domain)"/>
    <property type="match status" value="1"/>
</dbReference>
<name>A0A855SI05_PHOAN</name>
<dbReference type="PANTHER" id="PTHR42735">
    <property type="match status" value="1"/>
</dbReference>
<evidence type="ECO:0000259" key="5">
    <source>
        <dbReference type="Pfam" id="PF21391"/>
    </source>
</evidence>
<organism evidence="6 7">
    <name type="scientific">Photobacterium angustum</name>
    <dbReference type="NCBI Taxonomy" id="661"/>
    <lineage>
        <taxon>Bacteria</taxon>
        <taxon>Pseudomonadati</taxon>
        <taxon>Pseudomonadota</taxon>
        <taxon>Gammaproteobacteria</taxon>
        <taxon>Vibrionales</taxon>
        <taxon>Vibrionaceae</taxon>
        <taxon>Photobacterium</taxon>
    </lineage>
</organism>
<comment type="cofactor">
    <cofactor evidence="1 4">
        <name>pyridoxal 5'-phosphate</name>
        <dbReference type="ChEBI" id="CHEBI:597326"/>
    </cofactor>
</comment>
<dbReference type="RefSeq" id="WP_045128771.1">
    <property type="nucleotide sequence ID" value="NZ_JZSN01000012.1"/>
</dbReference>
<dbReference type="PANTHER" id="PTHR42735:SF4">
    <property type="entry name" value="PYRIDOXAL PHOSPHATE-DEPENDENT DECARBOXYLASE FAMILY PROTEIN"/>
    <property type="match status" value="1"/>
</dbReference>
<evidence type="ECO:0000313" key="7">
    <source>
        <dbReference type="Proteomes" id="UP000241440"/>
    </source>
</evidence>
<feature type="modified residue" description="N6-(pyridoxal phosphate)lysine" evidence="4">
    <location>
        <position position="390"/>
    </location>
</feature>
<accession>A0A855SI05</accession>
<dbReference type="SUPFAM" id="SSF53383">
    <property type="entry name" value="PLP-dependent transferases"/>
    <property type="match status" value="1"/>
</dbReference>
<dbReference type="InterPro" id="IPR049373">
    <property type="entry name" value="TyrDC_C"/>
</dbReference>
<dbReference type="PROSITE" id="PS00392">
    <property type="entry name" value="DDC_GAD_HDC_YDC"/>
    <property type="match status" value="1"/>
</dbReference>
<dbReference type="GO" id="GO:0019752">
    <property type="term" value="P:carboxylic acid metabolic process"/>
    <property type="evidence" value="ECO:0007669"/>
    <property type="project" value="InterPro"/>
</dbReference>
<dbReference type="GeneID" id="61228981"/>
<dbReference type="InterPro" id="IPR015421">
    <property type="entry name" value="PyrdxlP-dep_Trfase_major"/>
</dbReference>
<dbReference type="EMBL" id="PYOY01000003">
    <property type="protein sequence ID" value="PSX08171.1"/>
    <property type="molecule type" value="Genomic_DNA"/>
</dbReference>
<dbReference type="InterPro" id="IPR002129">
    <property type="entry name" value="PyrdxlP-dep_de-COase"/>
</dbReference>
<protein>
    <submittedName>
        <fullName evidence="6">Tyrosine decarboxylase</fullName>
    </submittedName>
</protein>
<gene>
    <name evidence="6" type="ORF">C0W41_09185</name>
</gene>
<evidence type="ECO:0000256" key="2">
    <source>
        <dbReference type="ARBA" id="ARBA00022898"/>
    </source>
</evidence>
<dbReference type="AlphaFoldDB" id="A0A855SI05"/>
<proteinExistence type="predicted"/>
<dbReference type="InterPro" id="IPR021115">
    <property type="entry name" value="Pyridoxal-P_BS"/>
</dbReference>
<dbReference type="Proteomes" id="UP000241440">
    <property type="component" value="Unassembled WGS sequence"/>
</dbReference>
<evidence type="ECO:0000256" key="1">
    <source>
        <dbReference type="ARBA" id="ARBA00001933"/>
    </source>
</evidence>
<evidence type="ECO:0000256" key="3">
    <source>
        <dbReference type="ARBA" id="ARBA00023239"/>
    </source>
</evidence>
<feature type="domain" description="L-tyrosine decarboxylase C-terminal" evidence="5">
    <location>
        <begin position="471"/>
        <end position="611"/>
    </location>
</feature>
<dbReference type="InterPro" id="IPR050477">
    <property type="entry name" value="GrpII_AminoAcid_Decarb"/>
</dbReference>